<accession>A0A2P4ZB42</accession>
<keyword evidence="2" id="KW-1185">Reference proteome</keyword>
<dbReference type="Proteomes" id="UP000054821">
    <property type="component" value="Unassembled WGS sequence"/>
</dbReference>
<proteinExistence type="predicted"/>
<protein>
    <submittedName>
        <fullName evidence="1">Uncharacterized protein</fullName>
    </submittedName>
</protein>
<organism evidence="1 2">
    <name type="scientific">Trichoderma gamsii</name>
    <dbReference type="NCBI Taxonomy" id="398673"/>
    <lineage>
        <taxon>Eukaryota</taxon>
        <taxon>Fungi</taxon>
        <taxon>Dikarya</taxon>
        <taxon>Ascomycota</taxon>
        <taxon>Pezizomycotina</taxon>
        <taxon>Sordariomycetes</taxon>
        <taxon>Hypocreomycetidae</taxon>
        <taxon>Hypocreales</taxon>
        <taxon>Hypocreaceae</taxon>
        <taxon>Trichoderma</taxon>
    </lineage>
</organism>
<reference evidence="1 2" key="1">
    <citation type="journal article" date="2016" name="Genome Announc.">
        <title>Draft Whole-Genome Sequence of Trichoderma gamsii T6085, a Promising Biocontrol Agent of Fusarium Head Blight on Wheat.</title>
        <authorList>
            <person name="Baroncelli R."/>
            <person name="Zapparata A."/>
            <person name="Piaggeschi G."/>
            <person name="Sarrocco S."/>
            <person name="Vannacci G."/>
        </authorList>
    </citation>
    <scope>NUCLEOTIDE SEQUENCE [LARGE SCALE GENOMIC DNA]</scope>
    <source>
        <strain evidence="1 2">T6085</strain>
    </source>
</reference>
<dbReference type="AlphaFoldDB" id="A0A2P4ZB42"/>
<dbReference type="RefSeq" id="XP_024404645.1">
    <property type="nucleotide sequence ID" value="XM_024550603.1"/>
</dbReference>
<dbReference type="GeneID" id="36347860"/>
<comment type="caution">
    <text evidence="1">The sequence shown here is derived from an EMBL/GenBank/DDBJ whole genome shotgun (WGS) entry which is preliminary data.</text>
</comment>
<sequence length="104" mass="11993">MPRRVQDQHPDEDFMQTTRCPVTSCIQPKLSGLQEALVQWQPASAWGHGARLKSRPCFGWTPIEPVCPPWRCWTPCLNTSYWSSMALHWKQNERQSAKASEIPD</sequence>
<gene>
    <name evidence="1" type="ORF">TGAM01_v209639</name>
</gene>
<evidence type="ECO:0000313" key="2">
    <source>
        <dbReference type="Proteomes" id="UP000054821"/>
    </source>
</evidence>
<name>A0A2P4ZB42_9HYPO</name>
<evidence type="ECO:0000313" key="1">
    <source>
        <dbReference type="EMBL" id="PON21476.1"/>
    </source>
</evidence>
<dbReference type="EMBL" id="JPDN02000049">
    <property type="protein sequence ID" value="PON21476.1"/>
    <property type="molecule type" value="Genomic_DNA"/>
</dbReference>